<keyword evidence="3" id="KW-1185">Reference proteome</keyword>
<sequence length="328" mass="36443">MCESNRDQFNPMLSFTHAELELNRSVINSAICSLKRANHLVAANWLQSTVNLCHPNAIIVRNTSSTFHRILKTWRTATMLDPSIRERGTLVYRAFKNGDRAQPFNLSDEEAYDPETHAQAAMRSYHGPSPCAPQIDSSTIFEHIPPVPTLPGQNVPRSPSPLDLGSRNPTKKEESRSDHQPKTLSKILPGRHTMPPPSWSQPPPSLVAPVHPVKKEKSPNDYQPKGQGLQDIQPSKNIEPPSRPAPRLPFAGLAKQQESPPAGPQIKVSYTATIDVAGTKKSISFTEANKDEVMETIKDYTEFCESCKGGGYVEYDTFVRIRNFKPAS</sequence>
<evidence type="ECO:0000313" key="3">
    <source>
        <dbReference type="Proteomes" id="UP001367316"/>
    </source>
</evidence>
<evidence type="ECO:0000313" key="2">
    <source>
        <dbReference type="EMBL" id="KAK7615576.1"/>
    </source>
</evidence>
<dbReference type="EMBL" id="JBBPBF010000001">
    <property type="protein sequence ID" value="KAK7615576.1"/>
    <property type="molecule type" value="Genomic_DNA"/>
</dbReference>
<reference evidence="2 3" key="1">
    <citation type="submission" date="2024-04" db="EMBL/GenBank/DDBJ databases">
        <title>Phyllosticta paracitricarpa is synonymous to the EU quarantine fungus P. citricarpa based on phylogenomic analyses.</title>
        <authorList>
            <consortium name="Lawrence Berkeley National Laboratory"/>
            <person name="Van ingen-buijs V.A."/>
            <person name="Van westerhoven A.C."/>
            <person name="Haridas S."/>
            <person name="Skiadas P."/>
            <person name="Martin F."/>
            <person name="Groenewald J.Z."/>
            <person name="Crous P.W."/>
            <person name="Seidl M.F."/>
        </authorList>
    </citation>
    <scope>NUCLEOTIDE SEQUENCE [LARGE SCALE GENOMIC DNA]</scope>
    <source>
        <strain evidence="2 3">CBS 141358</strain>
    </source>
</reference>
<feature type="compositionally biased region" description="Basic and acidic residues" evidence="1">
    <location>
        <begin position="170"/>
        <end position="181"/>
    </location>
</feature>
<protein>
    <submittedName>
        <fullName evidence="2">Uncharacterized protein</fullName>
    </submittedName>
</protein>
<evidence type="ECO:0000256" key="1">
    <source>
        <dbReference type="SAM" id="MobiDB-lite"/>
    </source>
</evidence>
<comment type="caution">
    <text evidence="2">The sequence shown here is derived from an EMBL/GenBank/DDBJ whole genome shotgun (WGS) entry which is preliminary data.</text>
</comment>
<accession>A0ABR1NK37</accession>
<feature type="region of interest" description="Disordered" evidence="1">
    <location>
        <begin position="116"/>
        <end position="265"/>
    </location>
</feature>
<name>A0ABR1NK37_9PEZI</name>
<organism evidence="2 3">
    <name type="scientific">Phyllosticta paracitricarpa</name>
    <dbReference type="NCBI Taxonomy" id="2016321"/>
    <lineage>
        <taxon>Eukaryota</taxon>
        <taxon>Fungi</taxon>
        <taxon>Dikarya</taxon>
        <taxon>Ascomycota</taxon>
        <taxon>Pezizomycotina</taxon>
        <taxon>Dothideomycetes</taxon>
        <taxon>Dothideomycetes incertae sedis</taxon>
        <taxon>Botryosphaeriales</taxon>
        <taxon>Phyllostictaceae</taxon>
        <taxon>Phyllosticta</taxon>
    </lineage>
</organism>
<gene>
    <name evidence="2" type="ORF">JOL62DRAFT_617434</name>
</gene>
<feature type="compositionally biased region" description="Pro residues" evidence="1">
    <location>
        <begin position="194"/>
        <end position="206"/>
    </location>
</feature>
<proteinExistence type="predicted"/>
<dbReference type="Proteomes" id="UP001367316">
    <property type="component" value="Unassembled WGS sequence"/>
</dbReference>